<dbReference type="SUPFAM" id="SSF56112">
    <property type="entry name" value="Protein kinase-like (PK-like)"/>
    <property type="match status" value="1"/>
</dbReference>
<protein>
    <recommendedName>
        <fullName evidence="2">Aminoglycoside phosphotransferase domain-containing protein</fullName>
    </recommendedName>
</protein>
<dbReference type="InterPro" id="IPR011009">
    <property type="entry name" value="Kinase-like_dom_sf"/>
</dbReference>
<reference evidence="1" key="1">
    <citation type="submission" date="2024-08" db="EMBL/GenBank/DDBJ databases">
        <authorList>
            <person name="Yu S.T."/>
        </authorList>
    </citation>
    <scope>NUCLEOTIDE SEQUENCE</scope>
    <source>
        <strain evidence="1">R33</strain>
    </source>
</reference>
<organism evidence="1">
    <name type="scientific">Streptomyces sp. R33</name>
    <dbReference type="NCBI Taxonomy" id="3238629"/>
    <lineage>
        <taxon>Bacteria</taxon>
        <taxon>Bacillati</taxon>
        <taxon>Actinomycetota</taxon>
        <taxon>Actinomycetes</taxon>
        <taxon>Kitasatosporales</taxon>
        <taxon>Streptomycetaceae</taxon>
        <taxon>Streptomyces</taxon>
    </lineage>
</organism>
<dbReference type="AlphaFoldDB" id="A0AB39XUG1"/>
<sequence length="379" mass="41087">MFDQADRRIAAAAAALWPAARIELGLHVPSPTTYVRRMRVDDRTVYAKYSFVGMSLVSLLRGSAGTWPQVLAAQELYVQRPDSLMRREAAQLAFLSRLPGPRPGLLAGLHDGVLFTTPVTGTPLSQALLTQPARTADFLDLTFNELRPLHGRGPGVTDPGVIGTDRSITSTFARKFGQPDAHSYIDELTSGHEPVHLAPVLHRIVHRLLAAGLSVLTGRRSFCYGDLKPEHVIFPAGSGQRPVFIDPGLMFASPDSDRAKLISRTVLFLAAVRPSGAGQVIDGLGRHVDSHLDRTTRVHQPAILRQLLTWWLMDTTSILTTYLAAPFGLALPHTGQALTARASAILTVVDSLAGQLERRLPARQVWDNALAAVRVVAAA</sequence>
<evidence type="ECO:0008006" key="2">
    <source>
        <dbReference type="Google" id="ProtNLM"/>
    </source>
</evidence>
<name>A0AB39XUG1_9ACTN</name>
<proteinExistence type="predicted"/>
<gene>
    <name evidence="1" type="ORF">AB5J51_00305</name>
</gene>
<dbReference type="RefSeq" id="WP_369776316.1">
    <property type="nucleotide sequence ID" value="NZ_CP165727.1"/>
</dbReference>
<evidence type="ECO:0000313" key="1">
    <source>
        <dbReference type="EMBL" id="XDV61543.1"/>
    </source>
</evidence>
<dbReference type="EMBL" id="CP165727">
    <property type="protein sequence ID" value="XDV61543.1"/>
    <property type="molecule type" value="Genomic_DNA"/>
</dbReference>
<accession>A0AB39XUG1</accession>